<feature type="domain" description="Nudix hydrolase" evidence="10">
    <location>
        <begin position="152"/>
        <end position="276"/>
    </location>
</feature>
<evidence type="ECO:0000313" key="12">
    <source>
        <dbReference type="Proteomes" id="UP000183461"/>
    </source>
</evidence>
<accession>A0A1K1MM66</accession>
<evidence type="ECO:0000256" key="4">
    <source>
        <dbReference type="ARBA" id="ARBA00012381"/>
    </source>
</evidence>
<dbReference type="Gene3D" id="3.90.79.10">
    <property type="entry name" value="Nucleoside Triphosphate Pyrophosphohydrolase"/>
    <property type="match status" value="1"/>
</dbReference>
<gene>
    <name evidence="11" type="ORF">SAMN02910280_1331</name>
</gene>
<name>A0A1K1MM66_RUMFL</name>
<dbReference type="Pfam" id="PF09296">
    <property type="entry name" value="NUDIX-like"/>
    <property type="match status" value="1"/>
</dbReference>
<dbReference type="InterPro" id="IPR015797">
    <property type="entry name" value="NUDIX_hydrolase-like_dom_sf"/>
</dbReference>
<comment type="cofactor">
    <cofactor evidence="2">
        <name>Zn(2+)</name>
        <dbReference type="ChEBI" id="CHEBI:29105"/>
    </cofactor>
</comment>
<evidence type="ECO:0000256" key="7">
    <source>
        <dbReference type="ARBA" id="ARBA00022842"/>
    </source>
</evidence>
<dbReference type="SUPFAM" id="SSF55811">
    <property type="entry name" value="Nudix"/>
    <property type="match status" value="1"/>
</dbReference>
<evidence type="ECO:0000256" key="5">
    <source>
        <dbReference type="ARBA" id="ARBA00022723"/>
    </source>
</evidence>
<dbReference type="PANTHER" id="PTHR42904:SF6">
    <property type="entry name" value="NAD-CAPPED RNA HYDROLASE NUDT12"/>
    <property type="match status" value="1"/>
</dbReference>
<dbReference type="Pfam" id="PF00293">
    <property type="entry name" value="NUDIX"/>
    <property type="match status" value="1"/>
</dbReference>
<reference evidence="12" key="1">
    <citation type="submission" date="2016-11" db="EMBL/GenBank/DDBJ databases">
        <authorList>
            <person name="Varghese N."/>
            <person name="Submissions S."/>
        </authorList>
    </citation>
    <scope>NUCLEOTIDE SEQUENCE [LARGE SCALE GENOMIC DNA]</scope>
    <source>
        <strain evidence="12">YL228</strain>
    </source>
</reference>
<evidence type="ECO:0000256" key="9">
    <source>
        <dbReference type="ARBA" id="ARBA00023679"/>
    </source>
</evidence>
<dbReference type="Pfam" id="PF09297">
    <property type="entry name" value="Zn_ribbon_NUD"/>
    <property type="match status" value="1"/>
</dbReference>
<dbReference type="PROSITE" id="PS00893">
    <property type="entry name" value="NUDIX_BOX"/>
    <property type="match status" value="1"/>
</dbReference>
<dbReference type="Gene3D" id="3.90.79.20">
    <property type="match status" value="1"/>
</dbReference>
<organism evidence="11 12">
    <name type="scientific">Ruminococcus flavefaciens</name>
    <dbReference type="NCBI Taxonomy" id="1265"/>
    <lineage>
        <taxon>Bacteria</taxon>
        <taxon>Bacillati</taxon>
        <taxon>Bacillota</taxon>
        <taxon>Clostridia</taxon>
        <taxon>Eubacteriales</taxon>
        <taxon>Oscillospiraceae</taxon>
        <taxon>Ruminococcus</taxon>
    </lineage>
</organism>
<protein>
    <recommendedName>
        <fullName evidence="4">NAD(+) diphosphatase</fullName>
        <ecNumber evidence="4">3.6.1.22</ecNumber>
    </recommendedName>
</protein>
<comment type="catalytic activity">
    <reaction evidence="9">
        <text>a 5'-end NAD(+)-phospho-ribonucleoside in mRNA + H2O = a 5'-end phospho-adenosine-phospho-ribonucleoside in mRNA + beta-nicotinamide D-ribonucleotide + 2 H(+)</text>
        <dbReference type="Rhea" id="RHEA:60876"/>
        <dbReference type="Rhea" id="RHEA-COMP:15698"/>
        <dbReference type="Rhea" id="RHEA-COMP:15719"/>
        <dbReference type="ChEBI" id="CHEBI:14649"/>
        <dbReference type="ChEBI" id="CHEBI:15377"/>
        <dbReference type="ChEBI" id="CHEBI:15378"/>
        <dbReference type="ChEBI" id="CHEBI:144029"/>
        <dbReference type="ChEBI" id="CHEBI:144051"/>
    </reaction>
    <physiologicalReaction direction="left-to-right" evidence="9">
        <dbReference type="Rhea" id="RHEA:60877"/>
    </physiologicalReaction>
</comment>
<dbReference type="AlphaFoldDB" id="A0A1K1MM66"/>
<evidence type="ECO:0000313" key="11">
    <source>
        <dbReference type="EMBL" id="SFW24185.1"/>
    </source>
</evidence>
<dbReference type="InterPro" id="IPR020084">
    <property type="entry name" value="NUDIX_hydrolase_CS"/>
</dbReference>
<keyword evidence="7" id="KW-0460">Magnesium</keyword>
<dbReference type="GO" id="GO:0006742">
    <property type="term" value="P:NADP+ catabolic process"/>
    <property type="evidence" value="ECO:0007669"/>
    <property type="project" value="TreeGrafter"/>
</dbReference>
<dbReference type="InterPro" id="IPR000086">
    <property type="entry name" value="NUDIX_hydrolase_dom"/>
</dbReference>
<dbReference type="PANTHER" id="PTHR42904">
    <property type="entry name" value="NUDIX HYDROLASE, NUDC SUBFAMILY"/>
    <property type="match status" value="1"/>
</dbReference>
<dbReference type="GO" id="GO:0019677">
    <property type="term" value="P:NAD+ catabolic process"/>
    <property type="evidence" value="ECO:0007669"/>
    <property type="project" value="TreeGrafter"/>
</dbReference>
<dbReference type="Proteomes" id="UP000183461">
    <property type="component" value="Unassembled WGS sequence"/>
</dbReference>
<dbReference type="GO" id="GO:0035529">
    <property type="term" value="F:NADH pyrophosphatase activity"/>
    <property type="evidence" value="ECO:0007669"/>
    <property type="project" value="TreeGrafter"/>
</dbReference>
<dbReference type="CDD" id="cd03429">
    <property type="entry name" value="NUDIX_NADH_pyrophosphatase_Nudt13"/>
    <property type="match status" value="1"/>
</dbReference>
<dbReference type="EC" id="3.6.1.22" evidence="4"/>
<sequence length="285" mass="32172">MIQDIGENIFRNEFALHRAPAASDRVIVYRSGEMACAVENNTIAFPQVCELPEKYSDKLIYLFEVEGEGFFLLLTGEETVPELPEKYSFGSIRKIRSTDPVPQKYLFAGFTAHHLAEWYLSSRFCGRCGGENVRDENERAMLCPKCGKKVYPRIDPAVIVGVVSGDKLLITSYRTGFAHNALVAGFTEIGESLEATVSREVMEETGIKVKNIRYYKSQPWGIAANILAGFFCEAEGESAIHMDENELKYAEWLGREEIVLQPYDHSLTNEMMKLFKNIGRGVLDR</sequence>
<dbReference type="InterPro" id="IPR050241">
    <property type="entry name" value="NAD-cap_RNA_hydrolase_NudC"/>
</dbReference>
<dbReference type="NCBIfam" id="NF001299">
    <property type="entry name" value="PRK00241.1"/>
    <property type="match status" value="1"/>
</dbReference>
<keyword evidence="6" id="KW-0378">Hydrolase</keyword>
<evidence type="ECO:0000256" key="1">
    <source>
        <dbReference type="ARBA" id="ARBA00001946"/>
    </source>
</evidence>
<evidence type="ECO:0000259" key="10">
    <source>
        <dbReference type="PROSITE" id="PS51462"/>
    </source>
</evidence>
<evidence type="ECO:0000256" key="6">
    <source>
        <dbReference type="ARBA" id="ARBA00022801"/>
    </source>
</evidence>
<dbReference type="GO" id="GO:0046872">
    <property type="term" value="F:metal ion binding"/>
    <property type="evidence" value="ECO:0007669"/>
    <property type="project" value="UniProtKB-KW"/>
</dbReference>
<proteinExistence type="inferred from homology"/>
<keyword evidence="8" id="KW-0520">NAD</keyword>
<evidence type="ECO:0000256" key="3">
    <source>
        <dbReference type="ARBA" id="ARBA00009595"/>
    </source>
</evidence>
<dbReference type="GO" id="GO:0005829">
    <property type="term" value="C:cytosol"/>
    <property type="evidence" value="ECO:0007669"/>
    <property type="project" value="TreeGrafter"/>
</dbReference>
<dbReference type="InterPro" id="IPR015376">
    <property type="entry name" value="Znr_NADH_PPase"/>
</dbReference>
<dbReference type="RefSeq" id="WP_072299680.1">
    <property type="nucleotide sequence ID" value="NZ_FPIP01000002.1"/>
</dbReference>
<dbReference type="EMBL" id="FPIP01000002">
    <property type="protein sequence ID" value="SFW24185.1"/>
    <property type="molecule type" value="Genomic_DNA"/>
</dbReference>
<evidence type="ECO:0000256" key="2">
    <source>
        <dbReference type="ARBA" id="ARBA00001947"/>
    </source>
</evidence>
<comment type="cofactor">
    <cofactor evidence="1">
        <name>Mg(2+)</name>
        <dbReference type="ChEBI" id="CHEBI:18420"/>
    </cofactor>
</comment>
<dbReference type="PROSITE" id="PS51462">
    <property type="entry name" value="NUDIX"/>
    <property type="match status" value="1"/>
</dbReference>
<dbReference type="InterPro" id="IPR015375">
    <property type="entry name" value="NADH_PPase-like_N"/>
</dbReference>
<keyword evidence="5" id="KW-0479">Metal-binding</keyword>
<dbReference type="InterPro" id="IPR049734">
    <property type="entry name" value="NudC-like_C"/>
</dbReference>
<comment type="similarity">
    <text evidence="3">Belongs to the Nudix hydrolase family. NudC subfamily.</text>
</comment>
<evidence type="ECO:0000256" key="8">
    <source>
        <dbReference type="ARBA" id="ARBA00023027"/>
    </source>
</evidence>